<dbReference type="PANTHER" id="PTHR11956">
    <property type="entry name" value="ARGINYL-TRNA SYNTHETASE"/>
    <property type="match status" value="1"/>
</dbReference>
<reference evidence="7" key="1">
    <citation type="submission" date="2021-04" db="EMBL/GenBank/DDBJ databases">
        <title>Saccharothrix algeriensis WGS.</title>
        <authorList>
            <person name="Stuskova K."/>
            <person name="Hakalova E."/>
            <person name="Tebbal A.B."/>
            <person name="Eichmeier A."/>
        </authorList>
    </citation>
    <scope>NUCLEOTIDE SEQUENCE</scope>
    <source>
        <strain evidence="7">NRRL B-24137</strain>
    </source>
</reference>
<evidence type="ECO:0000256" key="5">
    <source>
        <dbReference type="ARBA" id="ARBA00049339"/>
    </source>
</evidence>
<feature type="domain" description="DALR anticodon binding" evidence="6">
    <location>
        <begin position="96"/>
        <end position="218"/>
    </location>
</feature>
<organism evidence="7 8">
    <name type="scientific">Saccharothrix algeriensis</name>
    <dbReference type="NCBI Taxonomy" id="173560"/>
    <lineage>
        <taxon>Bacteria</taxon>
        <taxon>Bacillati</taxon>
        <taxon>Actinomycetota</taxon>
        <taxon>Actinomycetes</taxon>
        <taxon>Pseudonocardiales</taxon>
        <taxon>Pseudonocardiaceae</taxon>
        <taxon>Saccharothrix</taxon>
    </lineage>
</organism>
<evidence type="ECO:0000256" key="2">
    <source>
        <dbReference type="ARBA" id="ARBA00022598"/>
    </source>
</evidence>
<keyword evidence="3" id="KW-0547">Nucleotide-binding</keyword>
<dbReference type="SUPFAM" id="SSF47323">
    <property type="entry name" value="Anticodon-binding domain of a subclass of class I aminoacyl-tRNA synthetases"/>
    <property type="match status" value="1"/>
</dbReference>
<dbReference type="AlphaFoldDB" id="A0A8T8HT44"/>
<dbReference type="GO" id="GO:0004814">
    <property type="term" value="F:arginine-tRNA ligase activity"/>
    <property type="evidence" value="ECO:0007669"/>
    <property type="project" value="UniProtKB-EC"/>
</dbReference>
<dbReference type="Gene3D" id="1.10.730.10">
    <property type="entry name" value="Isoleucyl-tRNA Synthetase, Domain 1"/>
    <property type="match status" value="1"/>
</dbReference>
<dbReference type="PANTHER" id="PTHR11956:SF5">
    <property type="entry name" value="ARGININE--TRNA LIGASE, CYTOPLASMIC"/>
    <property type="match status" value="1"/>
</dbReference>
<accession>A0A8T8HT44</accession>
<dbReference type="EMBL" id="CP072788">
    <property type="protein sequence ID" value="QTR01733.1"/>
    <property type="molecule type" value="Genomic_DNA"/>
</dbReference>
<gene>
    <name evidence="7" type="ORF">J7S33_20795</name>
</gene>
<keyword evidence="2 7" id="KW-0436">Ligase</keyword>
<dbReference type="GO" id="GO:0006420">
    <property type="term" value="P:arginyl-tRNA aminoacylation"/>
    <property type="evidence" value="ECO:0007669"/>
    <property type="project" value="InterPro"/>
</dbReference>
<comment type="catalytic activity">
    <reaction evidence="5">
        <text>tRNA(Arg) + L-arginine + ATP = L-arginyl-tRNA(Arg) + AMP + diphosphate</text>
        <dbReference type="Rhea" id="RHEA:20301"/>
        <dbReference type="Rhea" id="RHEA-COMP:9658"/>
        <dbReference type="Rhea" id="RHEA-COMP:9673"/>
        <dbReference type="ChEBI" id="CHEBI:30616"/>
        <dbReference type="ChEBI" id="CHEBI:32682"/>
        <dbReference type="ChEBI" id="CHEBI:33019"/>
        <dbReference type="ChEBI" id="CHEBI:78442"/>
        <dbReference type="ChEBI" id="CHEBI:78513"/>
        <dbReference type="ChEBI" id="CHEBI:456215"/>
        <dbReference type="EC" id="6.1.1.19"/>
    </reaction>
</comment>
<dbReference type="InterPro" id="IPR009080">
    <property type="entry name" value="tRNAsynth_Ia_anticodon-bd"/>
</dbReference>
<proteinExistence type="predicted"/>
<name>A0A8T8HT44_9PSEU</name>
<feature type="non-terminal residue" evidence="7">
    <location>
        <position position="1"/>
    </location>
</feature>
<dbReference type="InterPro" id="IPR008909">
    <property type="entry name" value="DALR_anticod-bd"/>
</dbReference>
<dbReference type="Pfam" id="PF05746">
    <property type="entry name" value="DALR_1"/>
    <property type="match status" value="1"/>
</dbReference>
<sequence length="218" mass="22962">AHGSDLRLCLRGADDRVGAAAAAGDDPATVEVLTVRPANLVGGPARPGAVTLRDLVGAVGADAARYALTRSPADSALDVDPARLRRRTDENPVFPVQHAHARTCSALRNAADLGLAPNDSFDLLRHDREGELIRVIGEFPSVVAAAGESREPHRVARYLEELAGAVHRLHDTPELRVLPRGDEEPTEAQGARLNLCAAARQVLAGGLDLLGVSAPERV</sequence>
<evidence type="ECO:0000313" key="8">
    <source>
        <dbReference type="Proteomes" id="UP000671828"/>
    </source>
</evidence>
<evidence type="ECO:0000256" key="3">
    <source>
        <dbReference type="ARBA" id="ARBA00022741"/>
    </source>
</evidence>
<evidence type="ECO:0000259" key="6">
    <source>
        <dbReference type="SMART" id="SM00836"/>
    </source>
</evidence>
<dbReference type="GO" id="GO:0005524">
    <property type="term" value="F:ATP binding"/>
    <property type="evidence" value="ECO:0007669"/>
    <property type="project" value="UniProtKB-KW"/>
</dbReference>
<evidence type="ECO:0000256" key="1">
    <source>
        <dbReference type="ARBA" id="ARBA00012837"/>
    </source>
</evidence>
<dbReference type="SMART" id="SM00836">
    <property type="entry name" value="DALR_1"/>
    <property type="match status" value="1"/>
</dbReference>
<evidence type="ECO:0000256" key="4">
    <source>
        <dbReference type="ARBA" id="ARBA00022840"/>
    </source>
</evidence>
<protein>
    <recommendedName>
        <fullName evidence="1">arginine--tRNA ligase</fullName>
        <ecNumber evidence="1">6.1.1.19</ecNumber>
    </recommendedName>
</protein>
<keyword evidence="4" id="KW-0067">ATP-binding</keyword>
<dbReference type="InterPro" id="IPR001278">
    <property type="entry name" value="Arg-tRNA-ligase"/>
</dbReference>
<dbReference type="SUPFAM" id="SSF52374">
    <property type="entry name" value="Nucleotidylyl transferase"/>
    <property type="match status" value="1"/>
</dbReference>
<dbReference type="EC" id="6.1.1.19" evidence="1"/>
<dbReference type="Proteomes" id="UP000671828">
    <property type="component" value="Chromosome"/>
</dbReference>
<evidence type="ECO:0000313" key="7">
    <source>
        <dbReference type="EMBL" id="QTR01733.1"/>
    </source>
</evidence>